<dbReference type="InterPro" id="IPR008780">
    <property type="entry name" value="Plasmodium_Vir"/>
</dbReference>
<organism evidence="2 3">
    <name type="scientific">Plasmodium ovale curtisi</name>
    <dbReference type="NCBI Taxonomy" id="864141"/>
    <lineage>
        <taxon>Eukaryota</taxon>
        <taxon>Sar</taxon>
        <taxon>Alveolata</taxon>
        <taxon>Apicomplexa</taxon>
        <taxon>Aconoidasida</taxon>
        <taxon>Haemosporida</taxon>
        <taxon>Plasmodiidae</taxon>
        <taxon>Plasmodium</taxon>
        <taxon>Plasmodium (Plasmodium)</taxon>
    </lineage>
</organism>
<dbReference type="AlphaFoldDB" id="A0A1A8VNL8"/>
<keyword evidence="1" id="KW-1133">Transmembrane helix</keyword>
<feature type="transmembrane region" description="Helical" evidence="1">
    <location>
        <begin position="256"/>
        <end position="278"/>
    </location>
</feature>
<proteinExistence type="predicted"/>
<dbReference type="Pfam" id="PF05795">
    <property type="entry name" value="Plasmodium_Vir"/>
    <property type="match status" value="1"/>
</dbReference>
<evidence type="ECO:0000256" key="1">
    <source>
        <dbReference type="SAM" id="Phobius"/>
    </source>
</evidence>
<dbReference type="EMBL" id="FLQU01000196">
    <property type="protein sequence ID" value="SBS81976.1"/>
    <property type="molecule type" value="Genomic_DNA"/>
</dbReference>
<gene>
    <name evidence="2" type="ORF">POVCU2_0013130</name>
</gene>
<protein>
    <submittedName>
        <fullName evidence="2">PIR Superfamily Protein</fullName>
    </submittedName>
</protein>
<accession>A0A1A8VNL8</accession>
<keyword evidence="1" id="KW-0472">Membrane</keyword>
<evidence type="ECO:0000313" key="2">
    <source>
        <dbReference type="EMBL" id="SBS81976.1"/>
    </source>
</evidence>
<reference evidence="3" key="1">
    <citation type="submission" date="2016-05" db="EMBL/GenBank/DDBJ databases">
        <authorList>
            <person name="Naeem Raeece"/>
        </authorList>
    </citation>
    <scope>NUCLEOTIDE SEQUENCE [LARGE SCALE GENOMIC DNA]</scope>
</reference>
<name>A0A1A8VNL8_PLAOA</name>
<sequence length="332" mass="39452">MKNEYEFFKYSENHFNNEKFAYEYPLEESYSNNCKFVHPGWEHYHRDICTNFKKFVSFLNRRKNAASLDANNKHEDYLNFWINFNLRKYENNKIEPSDFYRITNERDPSFFSLNFGIKVSNIEPSIFENMKLLYNLYQEYHKIIDMTYEVHIDIRKCIEYANICLSMYNNTIKRCPSKDKETFCTALSDFEKSYNSIRTIKPFDSNNLPALPSYKDKTKLEKPVSDYSQQTVIQSQVISAHTGSSPQHGVDFSSKYTIFVILAIILGIFLILLSMYMFTPFGSWLLRRIQHKKITFSDLEEETNQLLNIDEDLLKYSDKVHYTISYNTVTNA</sequence>
<keyword evidence="1" id="KW-0812">Transmembrane</keyword>
<evidence type="ECO:0000313" key="3">
    <source>
        <dbReference type="Proteomes" id="UP000078560"/>
    </source>
</evidence>
<dbReference type="Proteomes" id="UP000078560">
    <property type="component" value="Unassembled WGS sequence"/>
</dbReference>